<dbReference type="RefSeq" id="WP_203961390.1">
    <property type="nucleotide sequence ID" value="NZ_AP023355.1"/>
</dbReference>
<evidence type="ECO:0008006" key="4">
    <source>
        <dbReference type="Google" id="ProtNLM"/>
    </source>
</evidence>
<dbReference type="Proteomes" id="UP000611640">
    <property type="component" value="Chromosome"/>
</dbReference>
<evidence type="ECO:0000313" key="3">
    <source>
        <dbReference type="Proteomes" id="UP000611640"/>
    </source>
</evidence>
<dbReference type="EMBL" id="AP023355">
    <property type="protein sequence ID" value="BCJ34691.1"/>
    <property type="molecule type" value="Genomic_DNA"/>
</dbReference>
<dbReference type="Gene3D" id="2.60.120.700">
    <property type="entry name" value="Peptidase G1"/>
    <property type="match status" value="1"/>
</dbReference>
<dbReference type="PANTHER" id="PTHR37536:SF1">
    <property type="entry name" value="ASPERGILLOPEPSIN, PUTAITVE (AFU_ORTHOLOGUE AFUA_7G01200)"/>
    <property type="match status" value="1"/>
</dbReference>
<sequence length="247" mass="25566">MPNRILLRLAGVGMAAAMTIAALVTGPAAAVAGPAGYGPATPHLTDNVWGGYVAQGSGFDSISGSWVEPDASCTSTQDLYAPWVGIDGYGSQTVEQTGVETSCQNGYPAYRAWYEMYPAAPVYWNDPVGPGDTITGSVTATGGGGYQITLTDRTAGWTERTTQYLGAQDVSAEAVIESPTGSYPSFAELDFSGITVDGQVFDAYQPTGLDSGGYSPGPLSNGAFSMTPGGWSWPSSAHHHVAGPVRY</sequence>
<feature type="chain" id="PRO_5030992214" description="Peptidase A4 family protein" evidence="1">
    <location>
        <begin position="31"/>
        <end position="247"/>
    </location>
</feature>
<keyword evidence="3" id="KW-1185">Reference proteome</keyword>
<organism evidence="2 3">
    <name type="scientific">Actinocatenispora thailandica</name>
    <dbReference type="NCBI Taxonomy" id="227318"/>
    <lineage>
        <taxon>Bacteria</taxon>
        <taxon>Bacillati</taxon>
        <taxon>Actinomycetota</taxon>
        <taxon>Actinomycetes</taxon>
        <taxon>Micromonosporales</taxon>
        <taxon>Micromonosporaceae</taxon>
        <taxon>Actinocatenispora</taxon>
    </lineage>
</organism>
<dbReference type="PANTHER" id="PTHR37536">
    <property type="entry name" value="PUTATIVE (AFU_ORTHOLOGUE AFUA_3G02970)-RELATED"/>
    <property type="match status" value="1"/>
</dbReference>
<accession>A0A7R7DN93</accession>
<dbReference type="InterPro" id="IPR038656">
    <property type="entry name" value="Peptidase_G1_sf"/>
</dbReference>
<evidence type="ECO:0000256" key="1">
    <source>
        <dbReference type="SAM" id="SignalP"/>
    </source>
</evidence>
<dbReference type="InterPro" id="IPR013320">
    <property type="entry name" value="ConA-like_dom_sf"/>
</dbReference>
<dbReference type="KEGG" id="atl:Athai_21940"/>
<dbReference type="Pfam" id="PF01828">
    <property type="entry name" value="Peptidase_A4"/>
    <property type="match status" value="1"/>
</dbReference>
<dbReference type="GO" id="GO:0070007">
    <property type="term" value="F:glutamic-type endopeptidase activity"/>
    <property type="evidence" value="ECO:0007669"/>
    <property type="project" value="InterPro"/>
</dbReference>
<protein>
    <recommendedName>
        <fullName evidence="4">Peptidase A4 family protein</fullName>
    </recommendedName>
</protein>
<dbReference type="CDD" id="cd13426">
    <property type="entry name" value="Peptidase_G1"/>
    <property type="match status" value="1"/>
</dbReference>
<keyword evidence="1" id="KW-0732">Signal</keyword>
<proteinExistence type="predicted"/>
<feature type="signal peptide" evidence="1">
    <location>
        <begin position="1"/>
        <end position="30"/>
    </location>
</feature>
<dbReference type="InterPro" id="IPR000250">
    <property type="entry name" value="Peptidase_G1"/>
</dbReference>
<dbReference type="GO" id="GO:0006508">
    <property type="term" value="P:proteolysis"/>
    <property type="evidence" value="ECO:0007669"/>
    <property type="project" value="InterPro"/>
</dbReference>
<dbReference type="AlphaFoldDB" id="A0A7R7DN93"/>
<gene>
    <name evidence="2" type="ORF">Athai_21940</name>
</gene>
<evidence type="ECO:0000313" key="2">
    <source>
        <dbReference type="EMBL" id="BCJ34691.1"/>
    </source>
</evidence>
<name>A0A7R7DN93_9ACTN</name>
<dbReference type="SUPFAM" id="SSF49899">
    <property type="entry name" value="Concanavalin A-like lectins/glucanases"/>
    <property type="match status" value="1"/>
</dbReference>
<reference evidence="2 3" key="1">
    <citation type="submission" date="2020-08" db="EMBL/GenBank/DDBJ databases">
        <title>Whole genome shotgun sequence of Actinocatenispora thailandica NBRC 105041.</title>
        <authorList>
            <person name="Komaki H."/>
            <person name="Tamura T."/>
        </authorList>
    </citation>
    <scope>NUCLEOTIDE SEQUENCE [LARGE SCALE GENOMIC DNA]</scope>
    <source>
        <strain evidence="2 3">NBRC 105041</strain>
    </source>
</reference>